<evidence type="ECO:0000259" key="2">
    <source>
        <dbReference type="PROSITE" id="PS51707"/>
    </source>
</evidence>
<comment type="caution">
    <text evidence="3">The sequence shown here is derived from an EMBL/GenBank/DDBJ whole genome shotgun (WGS) entry which is preliminary data.</text>
</comment>
<dbReference type="InterPro" id="IPR008173">
    <property type="entry name" value="Adenylyl_cyclase_CyaB"/>
</dbReference>
<dbReference type="PROSITE" id="PS51707">
    <property type="entry name" value="CYTH"/>
    <property type="match status" value="1"/>
</dbReference>
<organism evidence="3 4">
    <name type="scientific">Kitasatospora putterlickiae</name>
    <dbReference type="NCBI Taxonomy" id="221725"/>
    <lineage>
        <taxon>Bacteria</taxon>
        <taxon>Bacillati</taxon>
        <taxon>Actinomycetota</taxon>
        <taxon>Actinomycetes</taxon>
        <taxon>Kitasatosporales</taxon>
        <taxon>Streptomycetaceae</taxon>
        <taxon>Kitasatospora</taxon>
    </lineage>
</organism>
<accession>A0ABN1XSC6</accession>
<dbReference type="Pfam" id="PF01928">
    <property type="entry name" value="CYTH"/>
    <property type="match status" value="1"/>
</dbReference>
<dbReference type="PANTHER" id="PTHR21028:SF2">
    <property type="entry name" value="CYTH DOMAIN-CONTAINING PROTEIN"/>
    <property type="match status" value="1"/>
</dbReference>
<evidence type="ECO:0000313" key="4">
    <source>
        <dbReference type="Proteomes" id="UP001499863"/>
    </source>
</evidence>
<dbReference type="SUPFAM" id="SSF55154">
    <property type="entry name" value="CYTH-like phosphatases"/>
    <property type="match status" value="1"/>
</dbReference>
<dbReference type="SMART" id="SM01118">
    <property type="entry name" value="CYTH"/>
    <property type="match status" value="1"/>
</dbReference>
<protein>
    <submittedName>
        <fullName evidence="3">Class IV adenylate cyclase</fullName>
    </submittedName>
</protein>
<proteinExistence type="predicted"/>
<feature type="domain" description="CYTH" evidence="2">
    <location>
        <begin position="39"/>
        <end position="220"/>
    </location>
</feature>
<reference evidence="3 4" key="1">
    <citation type="journal article" date="2019" name="Int. J. Syst. Evol. Microbiol.">
        <title>The Global Catalogue of Microorganisms (GCM) 10K type strain sequencing project: providing services to taxonomists for standard genome sequencing and annotation.</title>
        <authorList>
            <consortium name="The Broad Institute Genomics Platform"/>
            <consortium name="The Broad Institute Genome Sequencing Center for Infectious Disease"/>
            <person name="Wu L."/>
            <person name="Ma J."/>
        </authorList>
    </citation>
    <scope>NUCLEOTIDE SEQUENCE [LARGE SCALE GENOMIC DNA]</scope>
    <source>
        <strain evidence="3 4">JCM 12393</strain>
    </source>
</reference>
<dbReference type="InterPro" id="IPR033469">
    <property type="entry name" value="CYTH-like_dom_sf"/>
</dbReference>
<dbReference type="EMBL" id="BAAAKJ010000076">
    <property type="protein sequence ID" value="GAA1388921.1"/>
    <property type="molecule type" value="Genomic_DNA"/>
</dbReference>
<evidence type="ECO:0000313" key="3">
    <source>
        <dbReference type="EMBL" id="GAA1388921.1"/>
    </source>
</evidence>
<dbReference type="Gene3D" id="2.40.320.10">
    <property type="entry name" value="Hypothetical Protein Pfu-838710-001"/>
    <property type="match status" value="1"/>
</dbReference>
<dbReference type="InterPro" id="IPR023577">
    <property type="entry name" value="CYTH_domain"/>
</dbReference>
<evidence type="ECO:0000256" key="1">
    <source>
        <dbReference type="SAM" id="MobiDB-lite"/>
    </source>
</evidence>
<sequence>MTGPEAGRTQTRRTAAPPGEGAGRGSVVDSQLTKGREMAIEAELKAVIRDPERVLKALEERYGAGRAEVYRDTYYDAPDGSLMGADRELRIRTVHGPDDTRTVLTYKGARVDEASGSKPEAETRVEDAQAAHEIVCGLGFVSRIAFEKRCRNYVFTQDGRQLLATLVRVPEIDGTFIELETAAAEDDLGPALAVVRSVLTSLGIGDEDLTTEQYTDAVAAVRS</sequence>
<dbReference type="PANTHER" id="PTHR21028">
    <property type="entry name" value="SI:CH211-156B7.4"/>
    <property type="match status" value="1"/>
</dbReference>
<feature type="region of interest" description="Disordered" evidence="1">
    <location>
        <begin position="1"/>
        <end position="32"/>
    </location>
</feature>
<keyword evidence="4" id="KW-1185">Reference proteome</keyword>
<dbReference type="Proteomes" id="UP001499863">
    <property type="component" value="Unassembled WGS sequence"/>
</dbReference>
<dbReference type="CDD" id="cd07890">
    <property type="entry name" value="CYTH-like_AC_IV-like"/>
    <property type="match status" value="1"/>
</dbReference>
<dbReference type="NCBIfam" id="TIGR00318">
    <property type="entry name" value="cyaB"/>
    <property type="match status" value="1"/>
</dbReference>
<gene>
    <name evidence="3" type="primary">cyaB</name>
    <name evidence="3" type="ORF">GCM10009639_15960</name>
</gene>
<name>A0ABN1XSC6_9ACTN</name>